<comment type="subcellular location">
    <subcellularLocation>
        <location evidence="1">Cytoplasm</location>
    </subcellularLocation>
</comment>
<keyword evidence="12" id="KW-1185">Reference proteome</keyword>
<evidence type="ECO:0000313" key="12">
    <source>
        <dbReference type="Proteomes" id="UP000695023"/>
    </source>
</evidence>
<accession>A0A9Y6M4H0</accession>
<feature type="region of interest" description="Disordered" evidence="10">
    <location>
        <begin position="1"/>
        <end position="30"/>
    </location>
</feature>
<protein>
    <submittedName>
        <fullName evidence="13">Voltage-gated potassium channel subunit beta-3-like</fullName>
    </submittedName>
</protein>
<evidence type="ECO:0000259" key="11">
    <source>
        <dbReference type="Pfam" id="PF00248"/>
    </source>
</evidence>
<dbReference type="GO" id="GO:0008076">
    <property type="term" value="C:voltage-gated potassium channel complex"/>
    <property type="evidence" value="ECO:0007669"/>
    <property type="project" value="TreeGrafter"/>
</dbReference>
<keyword evidence="8" id="KW-0560">Oxidoreductase</keyword>
<dbReference type="GO" id="GO:0044325">
    <property type="term" value="F:transmembrane transporter binding"/>
    <property type="evidence" value="ECO:0007669"/>
    <property type="project" value="TreeGrafter"/>
</dbReference>
<evidence type="ECO:0000256" key="3">
    <source>
        <dbReference type="ARBA" id="ARBA00022448"/>
    </source>
</evidence>
<dbReference type="Proteomes" id="UP000695023">
    <property type="component" value="Unplaced"/>
</dbReference>
<evidence type="ECO:0000256" key="5">
    <source>
        <dbReference type="ARBA" id="ARBA00022538"/>
    </source>
</evidence>
<dbReference type="PANTHER" id="PTHR43150">
    <property type="entry name" value="HYPERKINETIC, ISOFORM M"/>
    <property type="match status" value="1"/>
</dbReference>
<dbReference type="Pfam" id="PF00248">
    <property type="entry name" value="Aldo_ket_red"/>
    <property type="match status" value="1"/>
</dbReference>
<reference evidence="13" key="1">
    <citation type="submission" date="2025-08" db="UniProtKB">
        <authorList>
            <consortium name="RefSeq"/>
        </authorList>
    </citation>
    <scope>IDENTIFICATION</scope>
</reference>
<evidence type="ECO:0000256" key="10">
    <source>
        <dbReference type="SAM" id="MobiDB-lite"/>
    </source>
</evidence>
<keyword evidence="3" id="KW-0813">Transport</keyword>
<keyword evidence="9" id="KW-0406">Ion transport</keyword>
<evidence type="ECO:0000256" key="1">
    <source>
        <dbReference type="ARBA" id="ARBA00004496"/>
    </source>
</evidence>
<keyword evidence="7" id="KW-0630">Potassium</keyword>
<evidence type="ECO:0000313" key="13">
    <source>
        <dbReference type="RefSeq" id="XP_013763305.1"/>
    </source>
</evidence>
<dbReference type="RefSeq" id="XP_013763305.1">
    <property type="nucleotide sequence ID" value="XM_013907851.1"/>
</dbReference>
<feature type="domain" description="NADP-dependent oxidoreductase" evidence="11">
    <location>
        <begin position="83"/>
        <end position="294"/>
    </location>
</feature>
<evidence type="ECO:0000256" key="6">
    <source>
        <dbReference type="ARBA" id="ARBA00022857"/>
    </source>
</evidence>
<dbReference type="SUPFAM" id="SSF51430">
    <property type="entry name" value="NAD(P)-linked oxidoreductase"/>
    <property type="match status" value="1"/>
</dbReference>
<keyword evidence="4" id="KW-0963">Cytoplasm</keyword>
<proteinExistence type="inferred from homology"/>
<dbReference type="PANTHER" id="PTHR43150:SF3">
    <property type="entry name" value="VOLTAGE-GATED POTASSIUM CHANNEL SUBUNIT BETA-3"/>
    <property type="match status" value="1"/>
</dbReference>
<organism evidence="12 13">
    <name type="scientific">Pundamilia nyererei</name>
    <dbReference type="NCBI Taxonomy" id="303518"/>
    <lineage>
        <taxon>Eukaryota</taxon>
        <taxon>Metazoa</taxon>
        <taxon>Chordata</taxon>
        <taxon>Craniata</taxon>
        <taxon>Vertebrata</taxon>
        <taxon>Euteleostomi</taxon>
        <taxon>Actinopterygii</taxon>
        <taxon>Neopterygii</taxon>
        <taxon>Teleostei</taxon>
        <taxon>Neoteleostei</taxon>
        <taxon>Acanthomorphata</taxon>
        <taxon>Ovalentaria</taxon>
        <taxon>Cichlomorphae</taxon>
        <taxon>Cichliformes</taxon>
        <taxon>Cichlidae</taxon>
        <taxon>African cichlids</taxon>
        <taxon>Pseudocrenilabrinae</taxon>
        <taxon>Haplochromini</taxon>
        <taxon>Pundamilia</taxon>
    </lineage>
</organism>
<name>A0A9Y6M4H0_9CICH</name>
<dbReference type="Gene3D" id="3.20.20.100">
    <property type="entry name" value="NADP-dependent oxidoreductase domain"/>
    <property type="match status" value="1"/>
</dbReference>
<dbReference type="PRINTS" id="PR01577">
    <property type="entry name" value="KCNABCHANNEL"/>
</dbReference>
<dbReference type="GeneID" id="102198694"/>
<dbReference type="InterPro" id="IPR005983">
    <property type="entry name" value="K_chnl_volt-dep_bsu_KCNAB"/>
</dbReference>
<dbReference type="InterPro" id="IPR036812">
    <property type="entry name" value="NAD(P)_OxRdtase_dom_sf"/>
</dbReference>
<dbReference type="AlphaFoldDB" id="A0A9Y6M4H0"/>
<evidence type="ECO:0000256" key="2">
    <source>
        <dbReference type="ARBA" id="ARBA00006515"/>
    </source>
</evidence>
<dbReference type="GO" id="GO:0005737">
    <property type="term" value="C:cytoplasm"/>
    <property type="evidence" value="ECO:0007669"/>
    <property type="project" value="UniProtKB-SubCell"/>
</dbReference>
<dbReference type="GO" id="GO:0016491">
    <property type="term" value="F:oxidoreductase activity"/>
    <property type="evidence" value="ECO:0007669"/>
    <property type="project" value="UniProtKB-KW"/>
</dbReference>
<evidence type="ECO:0000256" key="7">
    <source>
        <dbReference type="ARBA" id="ARBA00022958"/>
    </source>
</evidence>
<comment type="similarity">
    <text evidence="2">Belongs to the shaker potassium channel beta subunit family.</text>
</comment>
<gene>
    <name evidence="13" type="primary">LOC102198694</name>
</gene>
<sequence>MQVSIACNMGGGGGGGGASEHQLKERRAAANTSSAPICQVKVRAEPLERNTLLGHAHMKEALGRYSNMKYRNLGKSGLRVSCLGLGTWVTFGSQISDEMAESVMTVAYDSGVNLFDTAEVYASGRAETTLGNILKKKGWRRSSYVVTTKLYWGGQWCFCTIDYGGMLRMAICVCVAGLRGSLSRLQLDYVDIVFANRTDVNAPMEEIVRAMTFVIEQGMAMYWGTSRWNVVEIMEAYSIARQFNLIPPVCEQAEYHYFQRDKVELHLPELYHKIGVGAMTWSPLACGLLTGKYNVLSQLTPPLIAEMDALLGNKPRNVKKEARR</sequence>
<dbReference type="InterPro" id="IPR005399">
    <property type="entry name" value="K_chnl_volt-dep_bsu_KCNAB-rel"/>
</dbReference>
<evidence type="ECO:0000256" key="8">
    <source>
        <dbReference type="ARBA" id="ARBA00023002"/>
    </source>
</evidence>
<dbReference type="GO" id="GO:0015459">
    <property type="term" value="F:potassium channel regulator activity"/>
    <property type="evidence" value="ECO:0007669"/>
    <property type="project" value="TreeGrafter"/>
</dbReference>
<feature type="compositionally biased region" description="Gly residues" evidence="10">
    <location>
        <begin position="9"/>
        <end position="18"/>
    </location>
</feature>
<evidence type="ECO:0000256" key="4">
    <source>
        <dbReference type="ARBA" id="ARBA00022490"/>
    </source>
</evidence>
<dbReference type="GO" id="GO:0005249">
    <property type="term" value="F:voltage-gated potassium channel activity"/>
    <property type="evidence" value="ECO:0007669"/>
    <property type="project" value="InterPro"/>
</dbReference>
<keyword evidence="5" id="KW-0633">Potassium transport</keyword>
<evidence type="ECO:0000256" key="9">
    <source>
        <dbReference type="ARBA" id="ARBA00023065"/>
    </source>
</evidence>
<dbReference type="NCBIfam" id="TIGR01293">
    <property type="entry name" value="Kv_beta"/>
    <property type="match status" value="1"/>
</dbReference>
<dbReference type="InterPro" id="IPR023210">
    <property type="entry name" value="NADP_OxRdtase_dom"/>
</dbReference>
<keyword evidence="6" id="KW-0521">NADP</keyword>
<dbReference type="GO" id="GO:1901379">
    <property type="term" value="P:regulation of potassium ion transmembrane transport"/>
    <property type="evidence" value="ECO:0007669"/>
    <property type="project" value="TreeGrafter"/>
</dbReference>